<dbReference type="Proteomes" id="UP000663814">
    <property type="component" value="Unassembled WGS sequence"/>
</dbReference>
<name>A0ABS7X464_9GAMM</name>
<dbReference type="CDD" id="cd03430">
    <property type="entry name" value="NUDIX_GDPMH_NudD"/>
    <property type="match status" value="1"/>
</dbReference>
<dbReference type="PANTHER" id="PTHR43046">
    <property type="entry name" value="GDP-MANNOSE MANNOSYL HYDROLASE"/>
    <property type="match status" value="1"/>
</dbReference>
<organism evidence="6 7">
    <name type="scientific">Rheinheimera maricola</name>
    <dbReference type="NCBI Taxonomy" id="2793282"/>
    <lineage>
        <taxon>Bacteria</taxon>
        <taxon>Pseudomonadati</taxon>
        <taxon>Pseudomonadota</taxon>
        <taxon>Gammaproteobacteria</taxon>
        <taxon>Chromatiales</taxon>
        <taxon>Chromatiaceae</taxon>
        <taxon>Rheinheimera</taxon>
    </lineage>
</organism>
<dbReference type="InterPro" id="IPR000086">
    <property type="entry name" value="NUDIX_hydrolase_dom"/>
</dbReference>
<evidence type="ECO:0000256" key="4">
    <source>
        <dbReference type="ARBA" id="ARBA00022842"/>
    </source>
</evidence>
<reference evidence="6 7" key="2">
    <citation type="submission" date="2021-08" db="EMBL/GenBank/DDBJ databases">
        <title>Rheinheimera aquimaris sp. nov., isolated from seawater of the East Sea in Korea.</title>
        <authorList>
            <person name="Kim K.H."/>
            <person name="Wenting R."/>
            <person name="Kim K.R."/>
            <person name="Jeon C.O."/>
        </authorList>
    </citation>
    <scope>NUCLEOTIDE SEQUENCE [LARGE SCALE GENOMIC DNA]</scope>
    <source>
        <strain evidence="6 7">MA-13</strain>
    </source>
</reference>
<dbReference type="NCBIfam" id="NF011963">
    <property type="entry name" value="PRK15434.1"/>
    <property type="match status" value="1"/>
</dbReference>
<comment type="cofactor">
    <cofactor evidence="1">
        <name>Mg(2+)</name>
        <dbReference type="ChEBI" id="CHEBI:18420"/>
    </cofactor>
</comment>
<sequence length="150" mass="17088">MYLDNKTFVTVVSNTPLVSIDLIVENARGELLLGQRKNRPAQGFWFVPGGRILKNETLAAAFERLTLNELGLKFSIEDATLQGPYDHFYTDSVFGDAPSTHYVAIAYRLRVAQLVNLPQEQHADYQWFSVADLLFEPQVHQHTKAYFLND</sequence>
<keyword evidence="3 6" id="KW-0378">Hydrolase</keyword>
<evidence type="ECO:0000256" key="1">
    <source>
        <dbReference type="ARBA" id="ARBA00001946"/>
    </source>
</evidence>
<gene>
    <name evidence="6" type="ORF">I4W93_001920</name>
</gene>
<dbReference type="Gene3D" id="3.90.79.10">
    <property type="entry name" value="Nucleoside Triphosphate Pyrophosphohydrolase"/>
    <property type="match status" value="1"/>
</dbReference>
<dbReference type="PIRSF" id="PIRSF037599">
    <property type="entry name" value="GDPMH"/>
    <property type="match status" value="1"/>
</dbReference>
<dbReference type="Pfam" id="PF00293">
    <property type="entry name" value="NUDIX"/>
    <property type="match status" value="1"/>
</dbReference>
<keyword evidence="2" id="KW-0479">Metal-binding</keyword>
<dbReference type="PANTHER" id="PTHR43046:SF12">
    <property type="entry name" value="GDP-MANNOSE MANNOSYL HYDROLASE"/>
    <property type="match status" value="1"/>
</dbReference>
<dbReference type="RefSeq" id="WP_205310118.1">
    <property type="nucleotide sequence ID" value="NZ_JAERPS020000001.1"/>
</dbReference>
<proteinExistence type="predicted"/>
<dbReference type="EMBL" id="JAERPS020000001">
    <property type="protein sequence ID" value="MBZ9610344.1"/>
    <property type="molecule type" value="Genomic_DNA"/>
</dbReference>
<comment type="caution">
    <text evidence="6">The sequence shown here is derived from an EMBL/GenBank/DDBJ whole genome shotgun (WGS) entry which is preliminary data.</text>
</comment>
<reference evidence="6 7" key="1">
    <citation type="submission" date="2020-12" db="EMBL/GenBank/DDBJ databases">
        <authorList>
            <person name="Ruan W."/>
            <person name="Khan S.A."/>
            <person name="Jeon C.O."/>
        </authorList>
    </citation>
    <scope>NUCLEOTIDE SEQUENCE [LARGE SCALE GENOMIC DNA]</scope>
    <source>
        <strain evidence="6 7">MA-13</strain>
    </source>
</reference>
<evidence type="ECO:0000313" key="7">
    <source>
        <dbReference type="Proteomes" id="UP000663814"/>
    </source>
</evidence>
<accession>A0ABS7X464</accession>
<keyword evidence="7" id="KW-1185">Reference proteome</keyword>
<feature type="domain" description="Nudix hydrolase" evidence="5">
    <location>
        <begin position="13"/>
        <end position="150"/>
    </location>
</feature>
<evidence type="ECO:0000313" key="6">
    <source>
        <dbReference type="EMBL" id="MBZ9610344.1"/>
    </source>
</evidence>
<dbReference type="InterPro" id="IPR015797">
    <property type="entry name" value="NUDIX_hydrolase-like_dom_sf"/>
</dbReference>
<dbReference type="InterPro" id="IPR033715">
    <property type="entry name" value="GDPMH"/>
</dbReference>
<dbReference type="GO" id="GO:0016787">
    <property type="term" value="F:hydrolase activity"/>
    <property type="evidence" value="ECO:0007669"/>
    <property type="project" value="UniProtKB-KW"/>
</dbReference>
<dbReference type="SUPFAM" id="SSF55811">
    <property type="entry name" value="Nudix"/>
    <property type="match status" value="1"/>
</dbReference>
<keyword evidence="4" id="KW-0460">Magnesium</keyword>
<protein>
    <submittedName>
        <fullName evidence="6">GDP-mannose mannosyl hydrolase</fullName>
    </submittedName>
</protein>
<dbReference type="PROSITE" id="PS51462">
    <property type="entry name" value="NUDIX"/>
    <property type="match status" value="1"/>
</dbReference>
<evidence type="ECO:0000256" key="3">
    <source>
        <dbReference type="ARBA" id="ARBA00022801"/>
    </source>
</evidence>
<evidence type="ECO:0000259" key="5">
    <source>
        <dbReference type="PROSITE" id="PS51462"/>
    </source>
</evidence>
<evidence type="ECO:0000256" key="2">
    <source>
        <dbReference type="ARBA" id="ARBA00022723"/>
    </source>
</evidence>